<dbReference type="Proteomes" id="UP000602745">
    <property type="component" value="Unassembled WGS sequence"/>
</dbReference>
<evidence type="ECO:0000313" key="2">
    <source>
        <dbReference type="EMBL" id="GGE36549.1"/>
    </source>
</evidence>
<feature type="region of interest" description="Disordered" evidence="1">
    <location>
        <begin position="221"/>
        <end position="243"/>
    </location>
</feature>
<accession>A0A8J2VPC7</accession>
<dbReference type="RefSeq" id="WP_188408802.1">
    <property type="nucleotide sequence ID" value="NZ_BMCP01000001.1"/>
</dbReference>
<name>A0A8J2VPC7_9RHOB</name>
<evidence type="ECO:0000313" key="3">
    <source>
        <dbReference type="Proteomes" id="UP000602745"/>
    </source>
</evidence>
<gene>
    <name evidence="2" type="ORF">GCM10007276_12550</name>
</gene>
<comment type="caution">
    <text evidence="2">The sequence shown here is derived from an EMBL/GenBank/DDBJ whole genome shotgun (WGS) entry which is preliminary data.</text>
</comment>
<reference evidence="2" key="2">
    <citation type="submission" date="2020-09" db="EMBL/GenBank/DDBJ databases">
        <authorList>
            <person name="Sun Q."/>
            <person name="Sedlacek I."/>
        </authorList>
    </citation>
    <scope>NUCLEOTIDE SEQUENCE</scope>
    <source>
        <strain evidence="2">CCM 7684</strain>
    </source>
</reference>
<proteinExistence type="predicted"/>
<reference evidence="2" key="1">
    <citation type="journal article" date="2014" name="Int. J. Syst. Evol. Microbiol.">
        <title>Complete genome sequence of Corynebacterium casei LMG S-19264T (=DSM 44701T), isolated from a smear-ripened cheese.</title>
        <authorList>
            <consortium name="US DOE Joint Genome Institute (JGI-PGF)"/>
            <person name="Walter F."/>
            <person name="Albersmeier A."/>
            <person name="Kalinowski J."/>
            <person name="Ruckert C."/>
        </authorList>
    </citation>
    <scope>NUCLEOTIDE SEQUENCE</scope>
    <source>
        <strain evidence="2">CCM 7684</strain>
    </source>
</reference>
<keyword evidence="3" id="KW-1185">Reference proteome</keyword>
<protein>
    <submittedName>
        <fullName evidence="2">Uncharacterized protein</fullName>
    </submittedName>
</protein>
<dbReference type="AlphaFoldDB" id="A0A8J2VPC7"/>
<organism evidence="2 3">
    <name type="scientific">Agaricicola taiwanensis</name>
    <dbReference type="NCBI Taxonomy" id="591372"/>
    <lineage>
        <taxon>Bacteria</taxon>
        <taxon>Pseudomonadati</taxon>
        <taxon>Pseudomonadota</taxon>
        <taxon>Alphaproteobacteria</taxon>
        <taxon>Rhodobacterales</taxon>
        <taxon>Paracoccaceae</taxon>
        <taxon>Agaricicola</taxon>
    </lineage>
</organism>
<evidence type="ECO:0000256" key="1">
    <source>
        <dbReference type="SAM" id="MobiDB-lite"/>
    </source>
</evidence>
<sequence length="243" mass="27436">MTESQVKWTRWAVERPADTKAKYRWRIEPREILGMLLRPEWTDKLALCGMGYADAEWWPSFSDWNGYRRSVHPTLEWRLTEDDETDTYWGGLELLPSPFTGKPPVVSASTRYIGAPEYLVESLSLSSFMVKSHGWRDAAAMQRAWNTRSALLPTTRDTEGQMWRSIDTAPEDEHVILATTGDHVGEALMLIDKDTGQQKWTWAGGPVSKFHIPLGWQPMPSAITKPVPSDNRAGGFDGPTGAD</sequence>
<dbReference type="EMBL" id="BMCP01000001">
    <property type="protein sequence ID" value="GGE36549.1"/>
    <property type="molecule type" value="Genomic_DNA"/>
</dbReference>